<evidence type="ECO:0000259" key="3">
    <source>
        <dbReference type="Pfam" id="PF20249"/>
    </source>
</evidence>
<accession>A0A375IK91</accession>
<feature type="region of interest" description="Disordered" evidence="1">
    <location>
        <begin position="1"/>
        <end position="27"/>
    </location>
</feature>
<evidence type="ECO:0000256" key="2">
    <source>
        <dbReference type="SAM" id="Phobius"/>
    </source>
</evidence>
<dbReference type="InterPro" id="IPR048126">
    <property type="entry name" value="Toxin_VasX"/>
</dbReference>
<keyword evidence="2" id="KW-0472">Membrane</keyword>
<proteinExistence type="predicted"/>
<dbReference type="EMBL" id="LT991977">
    <property type="protein sequence ID" value="SPK75124.1"/>
    <property type="molecule type" value="Genomic_DNA"/>
</dbReference>
<feature type="transmembrane region" description="Helical" evidence="2">
    <location>
        <begin position="894"/>
        <end position="918"/>
    </location>
</feature>
<dbReference type="NCBIfam" id="NF041559">
    <property type="entry name" value="BTH_I2691_fam"/>
    <property type="match status" value="1"/>
</dbReference>
<sequence>MSKTTSSGPANMATVSQAQQKPSAGASALRANADAAKKCAPGNKSGKCGFCDREGYPILPVRYAVVPSYLQNTGTLPLSAVTTLDSFEKKRLRLSKYVLRTLRKGFVHVYLGTPGVWQSYVVTTDGYLRLLADPDDPDWKVDRPMTAACKRDGHNIPASFITIPPGYEKVWLAFAEDVWSSSVRATYEKAPDKRMQSCQVSALASTPGKAKHAFEIGQGQSGLNDLVFEYVDEEPQYTSRCSYEGGYWNDKGRQQKQKGRHWQSLHGNFPRAGQGPALAKFAASAMERRSKSGKPGKVAAFALYDAVGIVKELNGQTHDRIQWRQAYCGAVARPLLISQAIVGLKKQIAVATSQAIETDEKARGVGDRVTTSYVVGNPNYTPDAVQTVTTTRKERIESKSKEGWNRLQERYNEVERVKFEEQYVQQMTTLTNGIGDADADWEVWARSNEWKVWLGDYDLERLHENVRLMVMCAPCLAGGPQGKAGVKLWEDWLTNEKDATNPAGYTIPYAAIMGGRKDLLKYLFPSGAKPWKEDELNKGDKLYDTVKGILGSDELKAPEKFKNFMDDKVQQAAAHLLGAIEGAASQMSDKTTDAIDVCVRRATQAALKLYRNATPIFLQVRMTVGQYVDMLNQLSRKGSDAAKKLTDVAGRKARSVLLGGILTIPNDKVRNTVIEVTLWSFEEAEQLKTTIEASVAKARQQMVEIGAGTASALKIAGVTLSREAVQILRPLEHSVRLLPGAAKLVARDVVAKSLKIVAGSSEPLLALGSLLLQCWSFRDSKKTMDAAVGPQGGIEAKLPVASATLGILGAMSELGGLGLKAMGSVRAESFMKAGAFLGAISLSLDAIQAGCTGFRAWEQGDKSAARAYGVAAVAFGAGAVVGFASGFSTALVGGLLGIGPLGWVLLLTAAGVMLYWWATSLESTPVEIWLDRCYWGYGKRAEGKWTDGQLNEELADLNALVLGLGVELGFNDDWFETTSGFDTLRVKLRFANFDGMRSVYEWKVKAIDGRGQSQLVMAGGRDAQVMPELRAASSTATDTSLKFRNRQGTGRTENGAYVVEESVEVNTRVYKRAQIDVRYWPDRNDTDGWAEKLITVSD</sequence>
<evidence type="ECO:0000313" key="4">
    <source>
        <dbReference type="EMBL" id="SPK75124.1"/>
    </source>
</evidence>
<feature type="compositionally biased region" description="Polar residues" evidence="1">
    <location>
        <begin position="1"/>
        <end position="22"/>
    </location>
</feature>
<keyword evidence="2" id="KW-0812">Transmembrane</keyword>
<dbReference type="AlphaFoldDB" id="A0A375IK91"/>
<evidence type="ECO:0000256" key="1">
    <source>
        <dbReference type="SAM" id="MobiDB-lite"/>
    </source>
</evidence>
<name>A0A375IK91_9BURK</name>
<evidence type="ECO:0000313" key="5">
    <source>
        <dbReference type="Proteomes" id="UP000255505"/>
    </source>
</evidence>
<reference evidence="4 5" key="1">
    <citation type="submission" date="2018-01" db="EMBL/GenBank/DDBJ databases">
        <authorList>
            <person name="Gaut B.S."/>
            <person name="Morton B.R."/>
            <person name="Clegg M.T."/>
            <person name="Duvall M.R."/>
        </authorList>
    </citation>
    <scope>NUCLEOTIDE SEQUENCE [LARGE SCALE GENOMIC DNA]</scope>
    <source>
        <strain evidence="4">Cupriavidus taiwanensis LMG 19425</strain>
        <plasmid evidence="5">Plasmid ii</plasmid>
    </source>
</reference>
<protein>
    <recommendedName>
        <fullName evidence="3">Toxin VasX N-terminal region domain-containing protein</fullName>
    </recommendedName>
</protein>
<keyword evidence="4" id="KW-0614">Plasmid</keyword>
<feature type="transmembrane region" description="Helical" evidence="2">
    <location>
        <begin position="867"/>
        <end position="887"/>
    </location>
</feature>
<gene>
    <name evidence="4" type="ORF">CT19425_MP50160</name>
</gene>
<geneLocation type="plasmid" evidence="4">
    <name>II</name>
</geneLocation>
<keyword evidence="2" id="KW-1133">Transmembrane helix</keyword>
<dbReference type="Proteomes" id="UP000255505">
    <property type="component" value="Plasmid II"/>
</dbReference>
<feature type="domain" description="Toxin VasX N-terminal region" evidence="3">
    <location>
        <begin position="48"/>
        <end position="202"/>
    </location>
</feature>
<organism evidence="4 5">
    <name type="scientific">Cupriavidus taiwanensis</name>
    <dbReference type="NCBI Taxonomy" id="164546"/>
    <lineage>
        <taxon>Bacteria</taxon>
        <taxon>Pseudomonadati</taxon>
        <taxon>Pseudomonadota</taxon>
        <taxon>Betaproteobacteria</taxon>
        <taxon>Burkholderiales</taxon>
        <taxon>Burkholderiaceae</taxon>
        <taxon>Cupriavidus</taxon>
    </lineage>
</organism>
<dbReference type="CDD" id="cd20707">
    <property type="entry name" value="MIX_III"/>
    <property type="match status" value="1"/>
</dbReference>
<dbReference type="InterPro" id="IPR046864">
    <property type="entry name" value="VasX_N"/>
</dbReference>
<dbReference type="Pfam" id="PF20249">
    <property type="entry name" value="VasX_N"/>
    <property type="match status" value="1"/>
</dbReference>